<dbReference type="GeneID" id="98173877"/>
<evidence type="ECO:0000256" key="1">
    <source>
        <dbReference type="SAM" id="MobiDB-lite"/>
    </source>
</evidence>
<gene>
    <name evidence="3" type="ORF">MFIFM68171_03133</name>
</gene>
<reference evidence="3 4" key="1">
    <citation type="submission" date="2024-09" db="EMBL/GenBank/DDBJ databases">
        <title>Itraconazole resistance in Madurella fahalii resulting from another homologue of gene encoding cytochrome P450 14-alpha sterol demethylase (CYP51).</title>
        <authorList>
            <person name="Yoshioka I."/>
            <person name="Fahal A.H."/>
            <person name="Kaneko S."/>
            <person name="Yaguchi T."/>
        </authorList>
    </citation>
    <scope>NUCLEOTIDE SEQUENCE [LARGE SCALE GENOMIC DNA]</scope>
    <source>
        <strain evidence="3 4">IFM 68171</strain>
    </source>
</reference>
<sequence length="474" mass="52657">MLPYKLENGRRVGAWGYEFEWTPDHLTAEQLRSMIFSYDELATKCLDRFDDLPLTSKTKPRRQERSNDTAPEMGHPDLYDILRSRAPEDETLQRLWHQVTTVPVWVDWAQLERGQKVFYRYAGPSIVGLTFQSLLGGMGSPRVVETLNRTGGFGVKIVRRRLLETFQHVLDVTRSLRSIQPGGQGFASSIRVRLLHASVRRRILALVRSQPDYYSLAEHGVPINDLNSIATITAFSATLIWISFPRQGIRLGAGEVADYLALWRYVAHLLGTPTHPFSSPRLARATMESPLLSELSPSPTSRALANNMIAALASQPPTYASAGFLRAEAHWLNGRQLADALGVPRPRWYHTVLVAGQCLFFAAVCYARRSVPAWDEAGIKRARVLLERVTLEQTGGEVAMHGFKYVPGCREGTQCDPAGDGEGERGKEGGWREGGVEARNLKVVIVASVVVGWVVWLGFKGVSELLLQVAGSIS</sequence>
<accession>A0ABQ0G581</accession>
<dbReference type="Proteomes" id="UP001628179">
    <property type="component" value="Unassembled WGS sequence"/>
</dbReference>
<protein>
    <submittedName>
        <fullName evidence="3">ER-bound oxygenase mpaB/mpaB'/Rubber oxygenase catalytic domain-containing protein</fullName>
    </submittedName>
</protein>
<evidence type="ECO:0000313" key="4">
    <source>
        <dbReference type="Proteomes" id="UP001628179"/>
    </source>
</evidence>
<dbReference type="RefSeq" id="XP_070914655.1">
    <property type="nucleotide sequence ID" value="XM_071058554.1"/>
</dbReference>
<evidence type="ECO:0000313" key="3">
    <source>
        <dbReference type="EMBL" id="GAB1312923.1"/>
    </source>
</evidence>
<dbReference type="EMBL" id="BAAFSV010000002">
    <property type="protein sequence ID" value="GAB1312923.1"/>
    <property type="molecule type" value="Genomic_DNA"/>
</dbReference>
<name>A0ABQ0G581_9PEZI</name>
<organism evidence="3 4">
    <name type="scientific">Madurella fahalii</name>
    <dbReference type="NCBI Taxonomy" id="1157608"/>
    <lineage>
        <taxon>Eukaryota</taxon>
        <taxon>Fungi</taxon>
        <taxon>Dikarya</taxon>
        <taxon>Ascomycota</taxon>
        <taxon>Pezizomycotina</taxon>
        <taxon>Sordariomycetes</taxon>
        <taxon>Sordariomycetidae</taxon>
        <taxon>Sordariales</taxon>
        <taxon>Sordariales incertae sedis</taxon>
        <taxon>Madurella</taxon>
    </lineage>
</organism>
<dbReference type="InterPro" id="IPR037473">
    <property type="entry name" value="Lcp-like"/>
</dbReference>
<dbReference type="InterPro" id="IPR018713">
    <property type="entry name" value="MPAB/Lcp_cat_dom"/>
</dbReference>
<comment type="caution">
    <text evidence="3">The sequence shown here is derived from an EMBL/GenBank/DDBJ whole genome shotgun (WGS) entry which is preliminary data.</text>
</comment>
<feature type="domain" description="ER-bound oxygenase mpaB/mpaB'/Rubber oxygenase catalytic" evidence="2">
    <location>
        <begin position="132"/>
        <end position="352"/>
    </location>
</feature>
<evidence type="ECO:0000259" key="2">
    <source>
        <dbReference type="Pfam" id="PF09995"/>
    </source>
</evidence>
<feature type="region of interest" description="Disordered" evidence="1">
    <location>
        <begin position="56"/>
        <end position="76"/>
    </location>
</feature>
<dbReference type="PANTHER" id="PTHR37539:SF1">
    <property type="entry name" value="ER-BOUND OXYGENASE MPAB_MPAB'_RUBBER OXYGENASE CATALYTIC DOMAIN-CONTAINING PROTEIN"/>
    <property type="match status" value="1"/>
</dbReference>
<dbReference type="PANTHER" id="PTHR37539">
    <property type="entry name" value="SECRETED PROTEIN-RELATED"/>
    <property type="match status" value="1"/>
</dbReference>
<keyword evidence="4" id="KW-1185">Reference proteome</keyword>
<proteinExistence type="predicted"/>
<dbReference type="Pfam" id="PF09995">
    <property type="entry name" value="MPAB_Lcp_cat"/>
    <property type="match status" value="1"/>
</dbReference>